<dbReference type="PANTHER" id="PTHR33321:SF12">
    <property type="entry name" value="PLANT BASIC SECRETORY PROTEIN (BSP) FAMILY PROTEIN"/>
    <property type="match status" value="1"/>
</dbReference>
<dbReference type="Proteomes" id="UP001149165">
    <property type="component" value="Unassembled WGS sequence"/>
</dbReference>
<dbReference type="Pfam" id="PF04450">
    <property type="entry name" value="BSP"/>
    <property type="match status" value="1"/>
</dbReference>
<dbReference type="EMBL" id="JAPQKH010000006">
    <property type="protein sequence ID" value="KAJ5094490.1"/>
    <property type="molecule type" value="Genomic_DNA"/>
</dbReference>
<organism evidence="2 3">
    <name type="scientific">Penicillium angulare</name>
    <dbReference type="NCBI Taxonomy" id="116970"/>
    <lineage>
        <taxon>Eukaryota</taxon>
        <taxon>Fungi</taxon>
        <taxon>Dikarya</taxon>
        <taxon>Ascomycota</taxon>
        <taxon>Pezizomycotina</taxon>
        <taxon>Eurotiomycetes</taxon>
        <taxon>Eurotiomycetidae</taxon>
        <taxon>Eurotiales</taxon>
        <taxon>Aspergillaceae</taxon>
        <taxon>Penicillium</taxon>
    </lineage>
</organism>
<feature type="chain" id="PRO_5040908329" evidence="1">
    <location>
        <begin position="23"/>
        <end position="420"/>
    </location>
</feature>
<protein>
    <submittedName>
        <fullName evidence="2">Peptidase of plants and bacteria-domain-containing protein</fullName>
    </submittedName>
</protein>
<keyword evidence="3" id="KW-1185">Reference proteome</keyword>
<proteinExistence type="predicted"/>
<reference evidence="2" key="2">
    <citation type="journal article" date="2023" name="IMA Fungus">
        <title>Comparative genomic study of the Penicillium genus elucidates a diverse pangenome and 15 lateral gene transfer events.</title>
        <authorList>
            <person name="Petersen C."/>
            <person name="Sorensen T."/>
            <person name="Nielsen M.R."/>
            <person name="Sondergaard T.E."/>
            <person name="Sorensen J.L."/>
            <person name="Fitzpatrick D.A."/>
            <person name="Frisvad J.C."/>
            <person name="Nielsen K.L."/>
        </authorList>
    </citation>
    <scope>NUCLEOTIDE SEQUENCE</scope>
    <source>
        <strain evidence="2">IBT 30069</strain>
    </source>
</reference>
<evidence type="ECO:0000313" key="2">
    <source>
        <dbReference type="EMBL" id="KAJ5094490.1"/>
    </source>
</evidence>
<evidence type="ECO:0000313" key="3">
    <source>
        <dbReference type="Proteomes" id="UP001149165"/>
    </source>
</evidence>
<feature type="signal peptide" evidence="1">
    <location>
        <begin position="1"/>
        <end position="22"/>
    </location>
</feature>
<dbReference type="AlphaFoldDB" id="A0A9W9F6F7"/>
<dbReference type="OrthoDB" id="4309673at2759"/>
<keyword evidence="1" id="KW-0732">Signal</keyword>
<dbReference type="PANTHER" id="PTHR33321">
    <property type="match status" value="1"/>
</dbReference>
<dbReference type="InterPro" id="IPR007541">
    <property type="entry name" value="Uncharacterised_BSP"/>
</dbReference>
<accession>A0A9W9F6F7</accession>
<comment type="caution">
    <text evidence="2">The sequence shown here is derived from an EMBL/GenBank/DDBJ whole genome shotgun (WGS) entry which is preliminary data.</text>
</comment>
<name>A0A9W9F6F7_9EURO</name>
<evidence type="ECO:0000256" key="1">
    <source>
        <dbReference type="SAM" id="SignalP"/>
    </source>
</evidence>
<sequence length="420" mass="47342">MQPSTFLLFLLVLSRLYPLRKSTTKYKNNAARITTHNLTTITTKSTSSFAESPLESFVDTFCLPSNTLLTSSIACKSLSRHQNVLKPVSQVEAPPPKLEVHYLNYCSPPNPICDKMMEEIRSWAPKSLNEIHEWLYTSPVYSFPNGPNKPTRPRPLFSPKYPNTHHIIFHIGPDNYIDNQDDDVLAYTSFKNLESYNVADIYFSPSKFKLITSYFSQNDVIRSLRSTVTHEMVHCLQNGIVNLSIGYQILKKFGMMCYATAPRSLMEGIADFVPLMADEPMPEYGPRPSRSSERADKWDAGYMATAYFLEWIERVAVGPGAIGLLNARMGKVGYHREGEEKSVACGGQPDIWKAIYGRSVDELWDAYGRYLDGDSDLISVDLLTGTTGSHWDERSIALLGSIIFVTIAPAVEFLHYFNAI</sequence>
<reference evidence="2" key="1">
    <citation type="submission" date="2022-11" db="EMBL/GenBank/DDBJ databases">
        <authorList>
            <person name="Petersen C."/>
        </authorList>
    </citation>
    <scope>NUCLEOTIDE SEQUENCE</scope>
    <source>
        <strain evidence="2">IBT 30069</strain>
    </source>
</reference>
<gene>
    <name evidence="2" type="ORF">N7456_010351</name>
</gene>